<evidence type="ECO:0000256" key="8">
    <source>
        <dbReference type="SAM" id="MobiDB-lite"/>
    </source>
</evidence>
<keyword evidence="12" id="KW-1185">Reference proteome</keyword>
<dbReference type="Pfam" id="PF01609">
    <property type="entry name" value="DDE_Tnp_1"/>
    <property type="match status" value="1"/>
</dbReference>
<dbReference type="PROSITE" id="PS00105">
    <property type="entry name" value="AA_TRANSFER_CLASS_1"/>
    <property type="match status" value="1"/>
</dbReference>
<evidence type="ECO:0000256" key="5">
    <source>
        <dbReference type="ARBA" id="ARBA00022898"/>
    </source>
</evidence>
<dbReference type="Pfam" id="PF00155">
    <property type="entry name" value="Aminotran_1_2"/>
    <property type="match status" value="1"/>
</dbReference>
<keyword evidence="4 7" id="KW-0808">Transferase</keyword>
<dbReference type="EMBL" id="CP030239">
    <property type="protein sequence ID" value="AWX94269.1"/>
    <property type="molecule type" value="Genomic_DNA"/>
</dbReference>
<dbReference type="InterPro" id="IPR015424">
    <property type="entry name" value="PyrdxlP-dep_Trfase"/>
</dbReference>
<evidence type="ECO:0000256" key="3">
    <source>
        <dbReference type="ARBA" id="ARBA00022576"/>
    </source>
</evidence>
<dbReference type="InterPro" id="IPR015421">
    <property type="entry name" value="PyrdxlP-dep_Trfase_major"/>
</dbReference>
<evidence type="ECO:0000256" key="1">
    <source>
        <dbReference type="ARBA" id="ARBA00001933"/>
    </source>
</evidence>
<evidence type="ECO:0000256" key="4">
    <source>
        <dbReference type="ARBA" id="ARBA00022679"/>
    </source>
</evidence>
<feature type="domain" description="Aminotransferase class I/classII large" evidence="9">
    <location>
        <begin position="247"/>
        <end position="580"/>
    </location>
</feature>
<dbReference type="CDD" id="cd00609">
    <property type="entry name" value="AAT_like"/>
    <property type="match status" value="1"/>
</dbReference>
<dbReference type="PANTHER" id="PTHR46383:SF1">
    <property type="entry name" value="ASPARTATE AMINOTRANSFERASE"/>
    <property type="match status" value="1"/>
</dbReference>
<keyword evidence="5" id="KW-0663">Pyridoxal phosphate</keyword>
<sequence length="588" mass="64379">MAWLLPEYLCRKPRLNGAASDIGPCCPGRDPLCPDERYPLADVARRDGLWLRCDMLAKAQRLAVGRDLGPVASDLAAPVAPRRSPGLEPGLHGQCVHRGKKGGDVIGPNPTDRGRPGTKRHIITDRRGIPLTVRLSGANLHDSRMLEPLLDAIPPVQGKRGRPRKRPGKLHADKGYDYARCRRACSKRSIKHRIARKGVESSAHLGKHRWVVERSFAWLSQFRRLAVRYEGNGREYPARCHQGHRRRPETRYTDVDGTPELKAAIIRKFQRENGLAYEPTQISVGTGGKQVIYNALLATLDKGDEVIVPAPYWVSYPDMVRLAGGTPVIAPCPEEDGFLLTPATLRAAITPNTKWLILNSPSNPTGAGYSAVALAALAQVLLEYPRILVLTDDMYEHIRYDGWQFATIAAVEPRLADRVLTVNGVSKAFSMTGWRIGYAGGPADIIKAMATLQSQSTSNPSSISQAAAQAALDGPMDFLTARNETFRERRDLCLAAFDAIEGLSCRKPEGAFYLFPSCAGMIGRRRPDGRVIESDGDFVMWLLEEAGVAAVAGSAFGLAPYFRISFATATEQLEKACARIEAACRALS</sequence>
<evidence type="ECO:0000256" key="7">
    <source>
        <dbReference type="RuleBase" id="RU000481"/>
    </source>
</evidence>
<evidence type="ECO:0000259" key="10">
    <source>
        <dbReference type="Pfam" id="PF01609"/>
    </source>
</evidence>
<proteinExistence type="inferred from homology"/>
<dbReference type="Gene3D" id="3.90.1150.10">
    <property type="entry name" value="Aspartate Aminotransferase, domain 1"/>
    <property type="match status" value="1"/>
</dbReference>
<comment type="cofactor">
    <cofactor evidence="1 7">
        <name>pyridoxal 5'-phosphate</name>
        <dbReference type="ChEBI" id="CHEBI:597326"/>
    </cofactor>
</comment>
<dbReference type="EC" id="2.6.1.-" evidence="7"/>
<dbReference type="NCBIfam" id="NF033580">
    <property type="entry name" value="transpos_IS5_3"/>
    <property type="match status" value="1"/>
</dbReference>
<keyword evidence="3 7" id="KW-0032">Aminotransferase</keyword>
<dbReference type="PANTHER" id="PTHR46383">
    <property type="entry name" value="ASPARTATE AMINOTRANSFERASE"/>
    <property type="match status" value="1"/>
</dbReference>
<evidence type="ECO:0000313" key="12">
    <source>
        <dbReference type="Proteomes" id="UP000249922"/>
    </source>
</evidence>
<comment type="catalytic activity">
    <reaction evidence="6">
        <text>L-aspartate + 2-oxoglutarate = oxaloacetate + L-glutamate</text>
        <dbReference type="Rhea" id="RHEA:21824"/>
        <dbReference type="ChEBI" id="CHEBI:16452"/>
        <dbReference type="ChEBI" id="CHEBI:16810"/>
        <dbReference type="ChEBI" id="CHEBI:29985"/>
        <dbReference type="ChEBI" id="CHEBI:29991"/>
        <dbReference type="EC" id="2.6.1.1"/>
    </reaction>
</comment>
<dbReference type="Proteomes" id="UP000249922">
    <property type="component" value="Chromosome"/>
</dbReference>
<feature type="domain" description="Transposase IS4-like" evidence="10">
    <location>
        <begin position="110"/>
        <end position="231"/>
    </location>
</feature>
<feature type="region of interest" description="Disordered" evidence="8">
    <location>
        <begin position="82"/>
        <end position="120"/>
    </location>
</feature>
<dbReference type="InterPro" id="IPR004839">
    <property type="entry name" value="Aminotransferase_I/II_large"/>
</dbReference>
<evidence type="ECO:0000256" key="6">
    <source>
        <dbReference type="ARBA" id="ARBA00049185"/>
    </source>
</evidence>
<comment type="similarity">
    <text evidence="2 7">Belongs to the class-I pyridoxal-phosphate-dependent aminotransferase family.</text>
</comment>
<dbReference type="InterPro" id="IPR002559">
    <property type="entry name" value="Transposase_11"/>
</dbReference>
<organism evidence="11 12">
    <name type="scientific">Paracoccus mutanolyticus</name>
    <dbReference type="NCBI Taxonomy" id="1499308"/>
    <lineage>
        <taxon>Bacteria</taxon>
        <taxon>Pseudomonadati</taxon>
        <taxon>Pseudomonadota</taxon>
        <taxon>Alphaproteobacteria</taxon>
        <taxon>Rhodobacterales</taxon>
        <taxon>Paracoccaceae</taxon>
        <taxon>Paracoccus</taxon>
    </lineage>
</organism>
<evidence type="ECO:0000256" key="2">
    <source>
        <dbReference type="ARBA" id="ARBA00007441"/>
    </source>
</evidence>
<dbReference type="SUPFAM" id="SSF53383">
    <property type="entry name" value="PLP-dependent transferases"/>
    <property type="match status" value="1"/>
</dbReference>
<protein>
    <recommendedName>
        <fullName evidence="7">Aminotransferase</fullName>
        <ecNumber evidence="7">2.6.1.-</ecNumber>
    </recommendedName>
</protein>
<dbReference type="InterPro" id="IPR050596">
    <property type="entry name" value="AspAT/PAT-like"/>
</dbReference>
<reference evidence="11 12" key="1">
    <citation type="submission" date="2018-06" db="EMBL/GenBank/DDBJ databases">
        <title>Complete genome sequence of Paracoccus mutanolyticus strain RSP-02 isolated from cellulosic waste.</title>
        <authorList>
            <person name="Amrutha R.N."/>
            <person name="Shrivastav A."/>
            <person name="Buddana S.K."/>
            <person name="Deshpande U."/>
            <person name="Prakasham R.S."/>
        </authorList>
    </citation>
    <scope>NUCLEOTIDE SEQUENCE [LARGE SCALE GENOMIC DNA]</scope>
    <source>
        <strain evidence="11 12">RSP-02</strain>
    </source>
</reference>
<dbReference type="InterPro" id="IPR004838">
    <property type="entry name" value="NHTrfase_class1_PyrdxlP-BS"/>
</dbReference>
<dbReference type="InterPro" id="IPR015422">
    <property type="entry name" value="PyrdxlP-dep_Trfase_small"/>
</dbReference>
<evidence type="ECO:0000259" key="9">
    <source>
        <dbReference type="Pfam" id="PF00155"/>
    </source>
</evidence>
<name>A0ABM6WUA9_9RHOB</name>
<gene>
    <name evidence="11" type="ORF">DPM13_18890</name>
</gene>
<evidence type="ECO:0000313" key="11">
    <source>
        <dbReference type="EMBL" id="AWX94269.1"/>
    </source>
</evidence>
<accession>A0ABM6WUA9</accession>
<dbReference type="Gene3D" id="3.40.640.10">
    <property type="entry name" value="Type I PLP-dependent aspartate aminotransferase-like (Major domain)"/>
    <property type="match status" value="1"/>
</dbReference>